<feature type="domain" description="UBP-type" evidence="7">
    <location>
        <begin position="157"/>
        <end position="274"/>
    </location>
</feature>
<evidence type="ECO:0000256" key="2">
    <source>
        <dbReference type="ARBA" id="ARBA00022771"/>
    </source>
</evidence>
<dbReference type="RefSeq" id="XP_021338067.1">
    <property type="nucleotide sequence ID" value="XM_021483106.1"/>
</dbReference>
<gene>
    <name evidence="8" type="ORF">BMR1_02g00955</name>
</gene>
<dbReference type="GeneID" id="24423979"/>
<protein>
    <recommendedName>
        <fullName evidence="5">Ubiquitin carboxyl-terminal hydrolase</fullName>
        <ecNumber evidence="5">3.4.19.12</ecNumber>
    </recommendedName>
</protein>
<comment type="similarity">
    <text evidence="5">Belongs to the peptidase C19 family.</text>
</comment>
<evidence type="ECO:0000259" key="6">
    <source>
        <dbReference type="PROSITE" id="PS50235"/>
    </source>
</evidence>
<keyword evidence="3" id="KW-0862">Zinc</keyword>
<dbReference type="Pfam" id="PF17807">
    <property type="entry name" value="zf-UBP_var"/>
    <property type="match status" value="1"/>
</dbReference>
<evidence type="ECO:0000313" key="9">
    <source>
        <dbReference type="Proteomes" id="UP000002899"/>
    </source>
</evidence>
<keyword evidence="5 8" id="KW-0378">Hydrolase</keyword>
<feature type="domain" description="USP" evidence="6">
    <location>
        <begin position="313"/>
        <end position="771"/>
    </location>
</feature>
<evidence type="ECO:0000256" key="3">
    <source>
        <dbReference type="ARBA" id="ARBA00022833"/>
    </source>
</evidence>
<dbReference type="PROSITE" id="PS50235">
    <property type="entry name" value="USP_3"/>
    <property type="match status" value="1"/>
</dbReference>
<reference evidence="8 9" key="2">
    <citation type="journal article" date="2013" name="PLoS ONE">
        <title>Whole genome mapping and re-organization of the nuclear and mitochondrial genomes of Babesia microti isolates.</title>
        <authorList>
            <person name="Cornillot E."/>
            <person name="Dassouli A."/>
            <person name="Garg A."/>
            <person name="Pachikara N."/>
            <person name="Randazzo S."/>
            <person name="Depoix D."/>
            <person name="Carcy B."/>
            <person name="Delbecq S."/>
            <person name="Frutos R."/>
            <person name="Silva J.C."/>
            <person name="Sutton R."/>
            <person name="Krause P.J."/>
            <person name="Mamoun C.B."/>
        </authorList>
    </citation>
    <scope>NUCLEOTIDE SEQUENCE [LARGE SCALE GENOMIC DNA]</scope>
    <source>
        <strain evidence="8 9">RI</strain>
    </source>
</reference>
<dbReference type="EC" id="3.4.19.12" evidence="5"/>
<organism evidence="8 9">
    <name type="scientific">Babesia microti (strain RI)</name>
    <dbReference type="NCBI Taxonomy" id="1133968"/>
    <lineage>
        <taxon>Eukaryota</taxon>
        <taxon>Sar</taxon>
        <taxon>Alveolata</taxon>
        <taxon>Apicomplexa</taxon>
        <taxon>Aconoidasida</taxon>
        <taxon>Piroplasmida</taxon>
        <taxon>Babesiidae</taxon>
        <taxon>Babesia</taxon>
    </lineage>
</organism>
<dbReference type="Proteomes" id="UP000002899">
    <property type="component" value="Chromosome II"/>
</dbReference>
<dbReference type="PANTHER" id="PTHR24006">
    <property type="entry name" value="UBIQUITIN CARBOXYL-TERMINAL HYDROLASE"/>
    <property type="match status" value="1"/>
</dbReference>
<keyword evidence="5" id="KW-0788">Thiol protease</keyword>
<dbReference type="GO" id="GO:0005634">
    <property type="term" value="C:nucleus"/>
    <property type="evidence" value="ECO:0007669"/>
    <property type="project" value="TreeGrafter"/>
</dbReference>
<dbReference type="EMBL" id="FO082872">
    <property type="protein sequence ID" value="SJK85854.1"/>
    <property type="molecule type" value="Genomic_DNA"/>
</dbReference>
<dbReference type="PROSITE" id="PS00973">
    <property type="entry name" value="USP_2"/>
    <property type="match status" value="1"/>
</dbReference>
<dbReference type="GO" id="GO:0016579">
    <property type="term" value="P:protein deubiquitination"/>
    <property type="evidence" value="ECO:0007669"/>
    <property type="project" value="InterPro"/>
</dbReference>
<reference evidence="8 9" key="1">
    <citation type="journal article" date="2012" name="Nucleic Acids Res.">
        <title>Sequencing of the smallest Apicomplexan genome from the human pathogen Babesia microti.</title>
        <authorList>
            <person name="Cornillot E."/>
            <person name="Hadj-Kaddour K."/>
            <person name="Dassouli A."/>
            <person name="Noel B."/>
            <person name="Ranwez V."/>
            <person name="Vacherie B."/>
            <person name="Augagneur Y."/>
            <person name="Bres V."/>
            <person name="Duclos A."/>
            <person name="Randazzo S."/>
            <person name="Carcy B."/>
            <person name="Debierre-Grockiego F."/>
            <person name="Delbecq S."/>
            <person name="Moubri-Menage K."/>
            <person name="Shams-Eldin H."/>
            <person name="Usmani-Brown S."/>
            <person name="Bringaud F."/>
            <person name="Wincker P."/>
            <person name="Vivares C.P."/>
            <person name="Schwarz R.T."/>
            <person name="Schetters T.P."/>
            <person name="Krause P.J."/>
            <person name="Gorenflot A."/>
            <person name="Berry V."/>
            <person name="Barbe V."/>
            <person name="Ben Mamoun C."/>
        </authorList>
    </citation>
    <scope>NUCLEOTIDE SEQUENCE [LARGE SCALE GENOMIC DNA]</scope>
    <source>
        <strain evidence="8 9">RI</strain>
    </source>
</reference>
<dbReference type="InterPro" id="IPR050164">
    <property type="entry name" value="Peptidase_C19"/>
</dbReference>
<comment type="catalytic activity">
    <reaction evidence="5">
        <text>Thiol-dependent hydrolysis of ester, thioester, amide, peptide and isopeptide bonds formed by the C-terminal Gly of ubiquitin (a 76-residue protein attached to proteins as an intracellular targeting signal).</text>
        <dbReference type="EC" id="3.4.19.12"/>
    </reaction>
</comment>
<dbReference type="InterPro" id="IPR028889">
    <property type="entry name" value="USP"/>
</dbReference>
<keyword evidence="5" id="KW-0645">Protease</keyword>
<dbReference type="GO" id="GO:0005829">
    <property type="term" value="C:cytosol"/>
    <property type="evidence" value="ECO:0007669"/>
    <property type="project" value="TreeGrafter"/>
</dbReference>
<dbReference type="KEGG" id="bmic:BMR1_02g00955"/>
<dbReference type="PROSITE" id="PS50271">
    <property type="entry name" value="ZF_UBP"/>
    <property type="match status" value="1"/>
</dbReference>
<dbReference type="GO" id="GO:0008270">
    <property type="term" value="F:zinc ion binding"/>
    <property type="evidence" value="ECO:0007669"/>
    <property type="project" value="UniProtKB-KW"/>
</dbReference>
<evidence type="ECO:0000256" key="5">
    <source>
        <dbReference type="RuleBase" id="RU366025"/>
    </source>
</evidence>
<sequence length="776" mass="88201">MMIKLDSIANELGLVVPDFNQQIYVDECCYSTDTPESPEGIFVNLKSFIAYGRHSLIYDNLLAQFGKMLYLNIKKIRVPKSNTTSPSTPNLDSLEALIPYRDEMSYRLVIWPQNFYISIESIDENDDPLTFQLCMSIINREGGERINSKIFMYQDKLISRYSETLYQIDNPPQLPSSGWKCNRCGSSVNLWLNLSDGYIGCGRKNYGIGGGCIDGSEGAAITHYEETGQIYPLAVKLSTITPTFAEVYSYAKDEDSFVIDTKLSQHLGHFGIKVNDMKKCELTTSEFELEYNKNYDWSGMSNGDVSLKGIGFVGFLNLGNTCYLNSALQLLLDIEDIRSYFTENYRNIANTSNSYSAHPSRDLLLQFAKIVYSYNTDFHIGKQRILLDEFLKKCAENNISCATPADYCNNYVTPRMFKNLLVYLNPDYGYPTQQDTQECLSFLLNKFESVEDQLGGRCGTPFSVSDLFKFKIRQTLICGDELNFQDNEAQMLSVSVSQRLITDIKKCSDDCDDKTIDLSECLSEWLVSETVDYFSEKTNTNSKASINLRIIECPKYLLIHVKRFYLSEDWVPKKIKLGIEIPDTLDLTPLLFDEQEVKQVLSTSNLDIIQSLEDMGFALNDIMRAIGHCSTLTIENLIQYITDNPASCNYTFKPSPADVELLTSIGIPEQHILPLLKKFENNCDAAVEWYYSQKEPGTQLQSAKKRKLNLGGYEYKLLGFITHVGNSIDCGHYVYHSKRDIGWVQFNDDKVGKCSTLPDIKSGYCYLYINTNSLNN</sequence>
<dbReference type="InterPro" id="IPR001394">
    <property type="entry name" value="Peptidase_C19_UCH"/>
</dbReference>
<keyword evidence="9" id="KW-1185">Reference proteome</keyword>
<keyword evidence="2 4" id="KW-0863">Zinc-finger</keyword>
<evidence type="ECO:0000313" key="8">
    <source>
        <dbReference type="EMBL" id="SJK85854.1"/>
    </source>
</evidence>
<dbReference type="GO" id="GO:0004843">
    <property type="term" value="F:cysteine-type deubiquitinase activity"/>
    <property type="evidence" value="ECO:0007669"/>
    <property type="project" value="UniProtKB-UniRule"/>
</dbReference>
<evidence type="ECO:0000256" key="1">
    <source>
        <dbReference type="ARBA" id="ARBA00022723"/>
    </source>
</evidence>
<dbReference type="InterPro" id="IPR013083">
    <property type="entry name" value="Znf_RING/FYVE/PHD"/>
</dbReference>
<keyword evidence="5" id="KW-0833">Ubl conjugation pathway</keyword>
<dbReference type="Gene3D" id="3.90.70.10">
    <property type="entry name" value="Cysteine proteinases"/>
    <property type="match status" value="1"/>
</dbReference>
<keyword evidence="1" id="KW-0479">Metal-binding</keyword>
<dbReference type="InterPro" id="IPR018200">
    <property type="entry name" value="USP_CS"/>
</dbReference>
<dbReference type="Pfam" id="PF00443">
    <property type="entry name" value="UCH"/>
    <property type="match status" value="1"/>
</dbReference>
<dbReference type="Pfam" id="PF02148">
    <property type="entry name" value="zf-UBP"/>
    <property type="match status" value="1"/>
</dbReference>
<dbReference type="OrthoDB" id="361536at2759"/>
<dbReference type="Gene3D" id="3.30.40.10">
    <property type="entry name" value="Zinc/RING finger domain, C3HC4 (zinc finger)"/>
    <property type="match status" value="2"/>
</dbReference>
<evidence type="ECO:0000256" key="4">
    <source>
        <dbReference type="PROSITE-ProRule" id="PRU00502"/>
    </source>
</evidence>
<reference evidence="8 9" key="3">
    <citation type="journal article" date="2016" name="Sci. Rep.">
        <title>Genome-wide diversity and gene expression profiling of Babesia microti isolates identify polymorphic genes that mediate host-pathogen interactions.</title>
        <authorList>
            <person name="Silva J.C."/>
            <person name="Cornillot E."/>
            <person name="McCracken C."/>
            <person name="Usmani-Brown S."/>
            <person name="Dwivedi A."/>
            <person name="Ifeonu O.O."/>
            <person name="Crabtree J."/>
            <person name="Gotia H.T."/>
            <person name="Virji A.Z."/>
            <person name="Reynes C."/>
            <person name="Colinge J."/>
            <person name="Kumar V."/>
            <person name="Lawres L."/>
            <person name="Pazzi J.E."/>
            <person name="Pablo J.V."/>
            <person name="Hung C."/>
            <person name="Brancato J."/>
            <person name="Kumari P."/>
            <person name="Orvis J."/>
            <person name="Tretina K."/>
            <person name="Chibucos M."/>
            <person name="Ott S."/>
            <person name="Sadzewicz L."/>
            <person name="Sengamalay N."/>
            <person name="Shetty A.C."/>
            <person name="Su Q."/>
            <person name="Tallon L."/>
            <person name="Fraser C.M."/>
            <person name="Frutos R."/>
            <person name="Molina D.M."/>
            <person name="Krause P.J."/>
            <person name="Ben Mamoun C."/>
        </authorList>
    </citation>
    <scope>NUCLEOTIDE SEQUENCE [LARGE SCALE GENOMIC DNA]</scope>
    <source>
        <strain evidence="8 9">RI</strain>
    </source>
</reference>
<dbReference type="AlphaFoldDB" id="A0A1R4AA43"/>
<evidence type="ECO:0000259" key="7">
    <source>
        <dbReference type="PROSITE" id="PS50271"/>
    </source>
</evidence>
<dbReference type="PANTHER" id="PTHR24006:SF664">
    <property type="entry name" value="UBIQUITIN CARBOXYL-TERMINAL HYDROLASE"/>
    <property type="match status" value="1"/>
</dbReference>
<dbReference type="SUPFAM" id="SSF57850">
    <property type="entry name" value="RING/U-box"/>
    <property type="match status" value="1"/>
</dbReference>
<dbReference type="GO" id="GO:0006508">
    <property type="term" value="P:proteolysis"/>
    <property type="evidence" value="ECO:0007669"/>
    <property type="project" value="UniProtKB-KW"/>
</dbReference>
<dbReference type="InterPro" id="IPR041432">
    <property type="entry name" value="UBP13_Znf-UBP_var"/>
</dbReference>
<dbReference type="SMART" id="SM00290">
    <property type="entry name" value="ZnF_UBP"/>
    <property type="match status" value="1"/>
</dbReference>
<dbReference type="PROSITE" id="PS00972">
    <property type="entry name" value="USP_1"/>
    <property type="match status" value="1"/>
</dbReference>
<accession>A0A1R4AA43</accession>
<dbReference type="VEuPathDB" id="PiroplasmaDB:BMR1_02g00955"/>
<dbReference type="SUPFAM" id="SSF54001">
    <property type="entry name" value="Cysteine proteinases"/>
    <property type="match status" value="1"/>
</dbReference>
<proteinExistence type="inferred from homology"/>
<dbReference type="InterPro" id="IPR001607">
    <property type="entry name" value="Znf_UBP"/>
</dbReference>
<dbReference type="InterPro" id="IPR038765">
    <property type="entry name" value="Papain-like_cys_pep_sf"/>
</dbReference>
<name>A0A1R4AA43_BABMR</name>